<evidence type="ECO:0000256" key="6">
    <source>
        <dbReference type="ARBA" id="ARBA00022822"/>
    </source>
</evidence>
<keyword evidence="5" id="KW-0028">Amino-acid biosynthesis</keyword>
<evidence type="ECO:0000313" key="10">
    <source>
        <dbReference type="EMBL" id="KAH3658754.1"/>
    </source>
</evidence>
<dbReference type="GO" id="GO:0004640">
    <property type="term" value="F:phosphoribosylanthranilate isomerase activity"/>
    <property type="evidence" value="ECO:0007669"/>
    <property type="project" value="UniProtKB-EC"/>
</dbReference>
<proteinExistence type="inferred from homology"/>
<evidence type="ECO:0000256" key="4">
    <source>
        <dbReference type="ARBA" id="ARBA00022272"/>
    </source>
</evidence>
<dbReference type="InterPro" id="IPR044643">
    <property type="entry name" value="TrpF_fam"/>
</dbReference>
<evidence type="ECO:0000259" key="9">
    <source>
        <dbReference type="Pfam" id="PF00697"/>
    </source>
</evidence>
<dbReference type="EC" id="5.3.1.24" evidence="3"/>
<keyword evidence="7" id="KW-0057">Aromatic amino acid biosynthesis</keyword>
<protein>
    <recommendedName>
        <fullName evidence="4">N-(5'-phosphoribosyl)anthranilate isomerase</fullName>
        <ecNumber evidence="3">5.3.1.24</ecNumber>
    </recommendedName>
</protein>
<dbReference type="InterPro" id="IPR011060">
    <property type="entry name" value="RibuloseP-bd_barrel"/>
</dbReference>
<sequence>MSQVVKICGLRSVVEAQVAADSGAHLLGVIVVPNRARTVDPEQARQISRLCRARRRSLGREFVDPKKLLEHVRKFDSEGPEWFRQCAQLITENGPYLVGVFRNQPLNEVMKLSQDLELDFVQLHGSEDFPLYINHLDLPVIARYVLNKPNIAEATRTHLHILPLLDSELGGEGKVINWDDAEEFSKQYQGVYLLAGGLKPENVRLALSVQGCLGVDVSGGVETDGVKDLDKIRHFIATANYIE</sequence>
<keyword evidence="8" id="KW-0413">Isomerase</keyword>
<gene>
    <name evidence="10" type="ORF">OGATHE_006479</name>
</gene>
<dbReference type="InterPro" id="IPR001240">
    <property type="entry name" value="PRAI_dom"/>
</dbReference>
<reference evidence="10" key="1">
    <citation type="journal article" date="2021" name="Open Biol.">
        <title>Shared evolutionary footprints suggest mitochondrial oxidative damage underlies multiple complex I losses in fungi.</title>
        <authorList>
            <person name="Schikora-Tamarit M.A."/>
            <person name="Marcet-Houben M."/>
            <person name="Nosek J."/>
            <person name="Gabaldon T."/>
        </authorList>
    </citation>
    <scope>NUCLEOTIDE SEQUENCE</scope>
    <source>
        <strain evidence="10">NCAIM Y.01608</strain>
    </source>
</reference>
<dbReference type="InterPro" id="IPR013785">
    <property type="entry name" value="Aldolase_TIM"/>
</dbReference>
<comment type="caution">
    <text evidence="10">The sequence shown here is derived from an EMBL/GenBank/DDBJ whole genome shotgun (WGS) entry which is preliminary data.</text>
</comment>
<dbReference type="AlphaFoldDB" id="A0A9P8NTE6"/>
<dbReference type="CDD" id="cd00405">
    <property type="entry name" value="PRAI"/>
    <property type="match status" value="1"/>
</dbReference>
<dbReference type="GO" id="GO:0000162">
    <property type="term" value="P:L-tryptophan biosynthetic process"/>
    <property type="evidence" value="ECO:0007669"/>
    <property type="project" value="UniProtKB-KW"/>
</dbReference>
<evidence type="ECO:0000256" key="2">
    <source>
        <dbReference type="ARBA" id="ARBA00007571"/>
    </source>
</evidence>
<name>A0A9P8NTE6_9ASCO</name>
<dbReference type="SUPFAM" id="SSF51366">
    <property type="entry name" value="Ribulose-phoshate binding barrel"/>
    <property type="match status" value="1"/>
</dbReference>
<keyword evidence="6" id="KW-0822">Tryptophan biosynthesis</keyword>
<dbReference type="EMBL" id="JAEUBD010001571">
    <property type="protein sequence ID" value="KAH3658754.1"/>
    <property type="molecule type" value="Genomic_DNA"/>
</dbReference>
<keyword evidence="11" id="KW-1185">Reference proteome</keyword>
<evidence type="ECO:0000256" key="8">
    <source>
        <dbReference type="ARBA" id="ARBA00023235"/>
    </source>
</evidence>
<accession>A0A9P8NTE6</accession>
<organism evidence="10 11">
    <name type="scientific">Ogataea polymorpha</name>
    <dbReference type="NCBI Taxonomy" id="460523"/>
    <lineage>
        <taxon>Eukaryota</taxon>
        <taxon>Fungi</taxon>
        <taxon>Dikarya</taxon>
        <taxon>Ascomycota</taxon>
        <taxon>Saccharomycotina</taxon>
        <taxon>Pichiomycetes</taxon>
        <taxon>Pichiales</taxon>
        <taxon>Pichiaceae</taxon>
        <taxon>Ogataea</taxon>
    </lineage>
</organism>
<comment type="pathway">
    <text evidence="1">Amino-acid biosynthesis; L-tryptophan biosynthesis; L-tryptophan from chorismate: step 3/5.</text>
</comment>
<dbReference type="Proteomes" id="UP000788993">
    <property type="component" value="Unassembled WGS sequence"/>
</dbReference>
<dbReference type="PANTHER" id="PTHR42894:SF1">
    <property type="entry name" value="N-(5'-PHOSPHORIBOSYL)ANTHRANILATE ISOMERASE"/>
    <property type="match status" value="1"/>
</dbReference>
<comment type="similarity">
    <text evidence="2">Belongs to the TrpF family.</text>
</comment>
<dbReference type="Gene3D" id="3.20.20.70">
    <property type="entry name" value="Aldolase class I"/>
    <property type="match status" value="1"/>
</dbReference>
<evidence type="ECO:0000256" key="1">
    <source>
        <dbReference type="ARBA" id="ARBA00004664"/>
    </source>
</evidence>
<evidence type="ECO:0000256" key="5">
    <source>
        <dbReference type="ARBA" id="ARBA00022605"/>
    </source>
</evidence>
<evidence type="ECO:0000256" key="7">
    <source>
        <dbReference type="ARBA" id="ARBA00023141"/>
    </source>
</evidence>
<reference evidence="10" key="2">
    <citation type="submission" date="2021-01" db="EMBL/GenBank/DDBJ databases">
        <authorList>
            <person name="Schikora-Tamarit M.A."/>
        </authorList>
    </citation>
    <scope>NUCLEOTIDE SEQUENCE</scope>
    <source>
        <strain evidence="10">NCAIM Y.01608</strain>
    </source>
</reference>
<dbReference type="HAMAP" id="MF_00135">
    <property type="entry name" value="PRAI"/>
    <property type="match status" value="1"/>
</dbReference>
<evidence type="ECO:0000256" key="3">
    <source>
        <dbReference type="ARBA" id="ARBA00012572"/>
    </source>
</evidence>
<evidence type="ECO:0000313" key="11">
    <source>
        <dbReference type="Proteomes" id="UP000788993"/>
    </source>
</evidence>
<dbReference type="Pfam" id="PF00697">
    <property type="entry name" value="PRAI"/>
    <property type="match status" value="1"/>
</dbReference>
<feature type="domain" description="N-(5'phosphoribosyl) anthranilate isomerase (PRAI)" evidence="9">
    <location>
        <begin position="79"/>
        <end position="236"/>
    </location>
</feature>
<dbReference type="PANTHER" id="PTHR42894">
    <property type="entry name" value="N-(5'-PHOSPHORIBOSYL)ANTHRANILATE ISOMERASE"/>
    <property type="match status" value="1"/>
</dbReference>